<dbReference type="SUPFAM" id="SSF52540">
    <property type="entry name" value="P-loop containing nucleoside triphosphate hydrolases"/>
    <property type="match status" value="1"/>
</dbReference>
<dbReference type="EMBL" id="JAQLOI010000003">
    <property type="protein sequence ID" value="MDB1125228.1"/>
    <property type="molecule type" value="Genomic_DNA"/>
</dbReference>
<keyword evidence="8 14" id="KW-0169">Cobalamin biosynthesis</keyword>
<accession>A0ABT4YUG2</accession>
<dbReference type="Proteomes" id="UP001210678">
    <property type="component" value="Unassembled WGS sequence"/>
</dbReference>
<comment type="pathway">
    <text evidence="5 14">Cofactor biosynthesis; adenosylcobalamin biosynthesis; adenosylcobalamin from cob(II)yrinate a,c-diamide: step 6/7.</text>
</comment>
<dbReference type="NCBIfam" id="NF004469">
    <property type="entry name" value="PRK05800.1"/>
    <property type="match status" value="1"/>
</dbReference>
<reference evidence="15 16" key="1">
    <citation type="submission" date="2023-01" db="EMBL/GenBank/DDBJ databases">
        <title>Vibrio sp. KJ40-1 sp.nov, isolated from marine algae.</title>
        <authorList>
            <person name="Butt M."/>
            <person name="Kim J.M.J."/>
            <person name="Jeon C.O.C."/>
        </authorList>
    </citation>
    <scope>NUCLEOTIDE SEQUENCE [LARGE SCALE GENOMIC DNA]</scope>
    <source>
        <strain evidence="15 16">KJ40-1</strain>
    </source>
</reference>
<dbReference type="EC" id="2.7.1.156" evidence="14"/>
<dbReference type="Gene3D" id="3.40.50.300">
    <property type="entry name" value="P-loop containing nucleotide triphosphate hydrolases"/>
    <property type="match status" value="1"/>
</dbReference>
<organism evidence="15 16">
    <name type="scientific">Vibrio algarum</name>
    <dbReference type="NCBI Taxonomy" id="3020714"/>
    <lineage>
        <taxon>Bacteria</taxon>
        <taxon>Pseudomonadati</taxon>
        <taxon>Pseudomonadota</taxon>
        <taxon>Gammaproteobacteria</taxon>
        <taxon>Vibrionales</taxon>
        <taxon>Vibrionaceae</taxon>
        <taxon>Vibrio</taxon>
    </lineage>
</organism>
<comment type="catalytic activity">
    <reaction evidence="3">
        <text>adenosylcob(III)inamide + GTP = adenosylcob(III)inamide phosphate + GDP + H(+)</text>
        <dbReference type="Rhea" id="RHEA:15765"/>
        <dbReference type="ChEBI" id="CHEBI:2480"/>
        <dbReference type="ChEBI" id="CHEBI:15378"/>
        <dbReference type="ChEBI" id="CHEBI:37565"/>
        <dbReference type="ChEBI" id="CHEBI:58189"/>
        <dbReference type="ChEBI" id="CHEBI:58502"/>
        <dbReference type="EC" id="2.7.1.156"/>
    </reaction>
</comment>
<dbReference type="EC" id="2.7.7.62" evidence="14"/>
<keyword evidence="15" id="KW-0548">Nucleotidyltransferase</keyword>
<dbReference type="GO" id="GO:0043752">
    <property type="term" value="F:adenosylcobinamide kinase activity"/>
    <property type="evidence" value="ECO:0007669"/>
    <property type="project" value="UniProtKB-EC"/>
</dbReference>
<dbReference type="Pfam" id="PF02283">
    <property type="entry name" value="CobU"/>
    <property type="match status" value="1"/>
</dbReference>
<evidence type="ECO:0000256" key="13">
    <source>
        <dbReference type="ARBA" id="ARBA00023134"/>
    </source>
</evidence>
<comment type="pathway">
    <text evidence="6 14">Cofactor biosynthesis; adenosylcobalamin biosynthesis; adenosylcobalamin from cob(II)yrinate a,c-diamide: step 5/7.</text>
</comment>
<dbReference type="PANTHER" id="PTHR34848:SF1">
    <property type="entry name" value="BIFUNCTIONAL ADENOSYLCOBALAMIN BIOSYNTHESIS PROTEIN COBU"/>
    <property type="match status" value="1"/>
</dbReference>
<comment type="function">
    <text evidence="4 14">Catalyzes ATP-dependent phosphorylation of adenosylcobinamide and addition of GMP to adenosylcobinamide phosphate.</text>
</comment>
<keyword evidence="9 14" id="KW-0808">Transferase</keyword>
<dbReference type="RefSeq" id="WP_272138739.1">
    <property type="nucleotide sequence ID" value="NZ_JAQLOI010000003.1"/>
</dbReference>
<evidence type="ECO:0000256" key="7">
    <source>
        <dbReference type="ARBA" id="ARBA00007490"/>
    </source>
</evidence>
<evidence type="ECO:0000256" key="1">
    <source>
        <dbReference type="ARBA" id="ARBA00000312"/>
    </source>
</evidence>
<evidence type="ECO:0000256" key="4">
    <source>
        <dbReference type="ARBA" id="ARBA00003889"/>
    </source>
</evidence>
<evidence type="ECO:0000256" key="11">
    <source>
        <dbReference type="ARBA" id="ARBA00022777"/>
    </source>
</evidence>
<evidence type="ECO:0000256" key="9">
    <source>
        <dbReference type="ARBA" id="ARBA00022679"/>
    </source>
</evidence>
<dbReference type="CDD" id="cd00544">
    <property type="entry name" value="CobU"/>
    <property type="match status" value="1"/>
</dbReference>
<evidence type="ECO:0000256" key="3">
    <source>
        <dbReference type="ARBA" id="ARBA00001522"/>
    </source>
</evidence>
<name>A0ABT4YUG2_9VIBR</name>
<sequence>MSNRINKIELVLGGARSGKSSYAEQVAKSSGKSVIYIATSEVLDDEMAKRVQMHQAQRPKEWKVIEEPLHLVRELKSNSKPDNCILVDCMTLWLSNCLFSESRISWTDFKSQLLQTLEQLPGQVILVTNEVGSGIVPMGNMSRRFVDEAGWLHQAIATRATKVTLVVAGLPMTLKDHQKK</sequence>
<evidence type="ECO:0000256" key="2">
    <source>
        <dbReference type="ARBA" id="ARBA00000711"/>
    </source>
</evidence>
<dbReference type="InterPro" id="IPR027417">
    <property type="entry name" value="P-loop_NTPase"/>
</dbReference>
<protein>
    <recommendedName>
        <fullName evidence="14">Bifunctional adenosylcobalamin biosynthesis protein</fullName>
        <ecNumber evidence="14">2.7.1.156</ecNumber>
        <ecNumber evidence="14">2.7.7.62</ecNumber>
    </recommendedName>
</protein>
<evidence type="ECO:0000256" key="5">
    <source>
        <dbReference type="ARBA" id="ARBA00004692"/>
    </source>
</evidence>
<evidence type="ECO:0000256" key="14">
    <source>
        <dbReference type="PIRNR" id="PIRNR006135"/>
    </source>
</evidence>
<gene>
    <name evidence="15" type="primary">cobU</name>
    <name evidence="15" type="ORF">PGX00_16890</name>
</gene>
<keyword evidence="13 14" id="KW-0342">GTP-binding</keyword>
<proteinExistence type="inferred from homology"/>
<keyword evidence="12 14" id="KW-0067">ATP-binding</keyword>
<comment type="caution">
    <text evidence="15">The sequence shown here is derived from an EMBL/GenBank/DDBJ whole genome shotgun (WGS) entry which is preliminary data.</text>
</comment>
<dbReference type="PIRSF" id="PIRSF006135">
    <property type="entry name" value="CobU"/>
    <property type="match status" value="1"/>
</dbReference>
<comment type="catalytic activity">
    <reaction evidence="2 14">
        <text>adenosylcob(III)inamide phosphate + GTP + H(+) = adenosylcob(III)inamide-GDP + diphosphate</text>
        <dbReference type="Rhea" id="RHEA:22712"/>
        <dbReference type="ChEBI" id="CHEBI:15378"/>
        <dbReference type="ChEBI" id="CHEBI:33019"/>
        <dbReference type="ChEBI" id="CHEBI:37565"/>
        <dbReference type="ChEBI" id="CHEBI:58502"/>
        <dbReference type="ChEBI" id="CHEBI:60487"/>
        <dbReference type="EC" id="2.7.7.62"/>
    </reaction>
</comment>
<evidence type="ECO:0000256" key="10">
    <source>
        <dbReference type="ARBA" id="ARBA00022741"/>
    </source>
</evidence>
<comment type="catalytic activity">
    <reaction evidence="1 14">
        <text>adenosylcob(III)inamide + ATP = adenosylcob(III)inamide phosphate + ADP + H(+)</text>
        <dbReference type="Rhea" id="RHEA:15769"/>
        <dbReference type="ChEBI" id="CHEBI:2480"/>
        <dbReference type="ChEBI" id="CHEBI:15378"/>
        <dbReference type="ChEBI" id="CHEBI:30616"/>
        <dbReference type="ChEBI" id="CHEBI:58502"/>
        <dbReference type="ChEBI" id="CHEBI:456216"/>
        <dbReference type="EC" id="2.7.1.156"/>
    </reaction>
</comment>
<evidence type="ECO:0000256" key="6">
    <source>
        <dbReference type="ARBA" id="ARBA00005159"/>
    </source>
</evidence>
<evidence type="ECO:0000256" key="8">
    <source>
        <dbReference type="ARBA" id="ARBA00022573"/>
    </source>
</evidence>
<evidence type="ECO:0000313" key="15">
    <source>
        <dbReference type="EMBL" id="MDB1125228.1"/>
    </source>
</evidence>
<keyword evidence="10 14" id="KW-0547">Nucleotide-binding</keyword>
<comment type="similarity">
    <text evidence="7 14">Belongs to the CobU/CobP family.</text>
</comment>
<dbReference type="InterPro" id="IPR003203">
    <property type="entry name" value="CobU/CobP"/>
</dbReference>
<keyword evidence="11 14" id="KW-0418">Kinase</keyword>
<evidence type="ECO:0000256" key="12">
    <source>
        <dbReference type="ARBA" id="ARBA00022840"/>
    </source>
</evidence>
<evidence type="ECO:0000313" key="16">
    <source>
        <dbReference type="Proteomes" id="UP001210678"/>
    </source>
</evidence>
<dbReference type="GO" id="GO:0008820">
    <property type="term" value="F:cobinamide phosphate guanylyltransferase activity"/>
    <property type="evidence" value="ECO:0007669"/>
    <property type="project" value="UniProtKB-EC"/>
</dbReference>
<keyword evidence="16" id="KW-1185">Reference proteome</keyword>
<dbReference type="PANTHER" id="PTHR34848">
    <property type="match status" value="1"/>
</dbReference>